<keyword evidence="1" id="KW-0812">Transmembrane</keyword>
<comment type="caution">
    <text evidence="2">The sequence shown here is derived from an EMBL/GenBank/DDBJ whole genome shotgun (WGS) entry which is preliminary data.</text>
</comment>
<dbReference type="EMBL" id="JAVDQG010000002">
    <property type="protein sequence ID" value="MDR6225299.1"/>
    <property type="molecule type" value="Genomic_DNA"/>
</dbReference>
<feature type="transmembrane region" description="Helical" evidence="1">
    <location>
        <begin position="85"/>
        <end position="111"/>
    </location>
</feature>
<accession>A0ABU1IMW1</accession>
<keyword evidence="1" id="KW-0472">Membrane</keyword>
<proteinExistence type="predicted"/>
<keyword evidence="3" id="KW-1185">Reference proteome</keyword>
<name>A0ABU1IMW1_9BACL</name>
<evidence type="ECO:0000256" key="1">
    <source>
        <dbReference type="SAM" id="Phobius"/>
    </source>
</evidence>
<evidence type="ECO:0000313" key="3">
    <source>
        <dbReference type="Proteomes" id="UP001185012"/>
    </source>
</evidence>
<gene>
    <name evidence="2" type="ORF">JOE21_001290</name>
</gene>
<feature type="transmembrane region" description="Helical" evidence="1">
    <location>
        <begin position="42"/>
        <end position="64"/>
    </location>
</feature>
<keyword evidence="1" id="KW-1133">Transmembrane helix</keyword>
<feature type="transmembrane region" description="Helical" evidence="1">
    <location>
        <begin position="169"/>
        <end position="187"/>
    </location>
</feature>
<feature type="transmembrane region" description="Helical" evidence="1">
    <location>
        <begin position="12"/>
        <end position="36"/>
    </location>
</feature>
<dbReference type="RefSeq" id="WP_309863731.1">
    <property type="nucleotide sequence ID" value="NZ_JAVDQG010000002.1"/>
</dbReference>
<evidence type="ECO:0000313" key="2">
    <source>
        <dbReference type="EMBL" id="MDR6225299.1"/>
    </source>
</evidence>
<feature type="transmembrane region" description="Helical" evidence="1">
    <location>
        <begin position="217"/>
        <end position="235"/>
    </location>
</feature>
<sequence>MNSVTALWKKDFRLNAPWVLGGLLLIVAIHLLILLTVKTKEVQFALSLAPFFFHAVYFPLYLFISLQGESKQMHQWLHTPHSASVLLLSKVINGAAALFVSASIAAIYPLILFFGPMSTHVAGSRTDIFSIGFQVVGYIWIVSVQIGLFVLAVWSIYRWLKTYINRWTWVLVVVLVFTWWWGLAHFMDSTFYEWLTQWGPVVIGTAEYDDYLHLGKIVFEGILGAAYFGLAAWLLERKVEV</sequence>
<organism evidence="2 3">
    <name type="scientific">Desmospora profundinema</name>
    <dbReference type="NCBI Taxonomy" id="1571184"/>
    <lineage>
        <taxon>Bacteria</taxon>
        <taxon>Bacillati</taxon>
        <taxon>Bacillota</taxon>
        <taxon>Bacilli</taxon>
        <taxon>Bacillales</taxon>
        <taxon>Thermoactinomycetaceae</taxon>
        <taxon>Desmospora</taxon>
    </lineage>
</organism>
<evidence type="ECO:0008006" key="4">
    <source>
        <dbReference type="Google" id="ProtNLM"/>
    </source>
</evidence>
<protein>
    <recommendedName>
        <fullName evidence="4">ABC transporter permease</fullName>
    </recommendedName>
</protein>
<feature type="transmembrane region" description="Helical" evidence="1">
    <location>
        <begin position="131"/>
        <end position="157"/>
    </location>
</feature>
<dbReference type="Proteomes" id="UP001185012">
    <property type="component" value="Unassembled WGS sequence"/>
</dbReference>
<reference evidence="2 3" key="1">
    <citation type="submission" date="2023-07" db="EMBL/GenBank/DDBJ databases">
        <title>Genomic Encyclopedia of Type Strains, Phase IV (KMG-IV): sequencing the most valuable type-strain genomes for metagenomic binning, comparative biology and taxonomic classification.</title>
        <authorList>
            <person name="Goeker M."/>
        </authorList>
    </citation>
    <scope>NUCLEOTIDE SEQUENCE [LARGE SCALE GENOMIC DNA]</scope>
    <source>
        <strain evidence="2 3">DSM 45903</strain>
    </source>
</reference>